<dbReference type="Pfam" id="PF00251">
    <property type="entry name" value="Glyco_hydro_32N"/>
    <property type="match status" value="1"/>
</dbReference>
<dbReference type="InterPro" id="IPR023296">
    <property type="entry name" value="Glyco_hydro_beta-prop_sf"/>
</dbReference>
<dbReference type="InterPro" id="IPR051214">
    <property type="entry name" value="GH32_Enzymes"/>
</dbReference>
<name>A0A9D1P358_9FIRM</name>
<comment type="similarity">
    <text evidence="1 4">Belongs to the glycosyl hydrolase 32 family.</text>
</comment>
<dbReference type="SUPFAM" id="SSF75005">
    <property type="entry name" value="Arabinanase/levansucrase/invertase"/>
    <property type="match status" value="1"/>
</dbReference>
<dbReference type="GO" id="GO:0016798">
    <property type="term" value="F:hydrolase activity, acting on glycosyl bonds"/>
    <property type="evidence" value="ECO:0007669"/>
    <property type="project" value="UniProtKB-KW"/>
</dbReference>
<dbReference type="InterPro" id="IPR013148">
    <property type="entry name" value="Glyco_hydro_32_N"/>
</dbReference>
<gene>
    <name evidence="7" type="ORF">IAB71_03430</name>
</gene>
<accession>A0A9D1P358</accession>
<feature type="domain" description="Glycosyl hydrolase family 32 N-terminal" evidence="5">
    <location>
        <begin position="10"/>
        <end position="63"/>
    </location>
</feature>
<dbReference type="Gene3D" id="2.60.120.560">
    <property type="entry name" value="Exo-inulinase, domain 1"/>
    <property type="match status" value="1"/>
</dbReference>
<dbReference type="EMBL" id="DVOO01000011">
    <property type="protein sequence ID" value="HIV24829.1"/>
    <property type="molecule type" value="Genomic_DNA"/>
</dbReference>
<dbReference type="Proteomes" id="UP000824169">
    <property type="component" value="Unassembled WGS sequence"/>
</dbReference>
<keyword evidence="2 4" id="KW-0378">Hydrolase</keyword>
<keyword evidence="3 4" id="KW-0326">Glycosidase</keyword>
<organism evidence="7 8">
    <name type="scientific">Candidatus Scatomonas pullistercoris</name>
    <dbReference type="NCBI Taxonomy" id="2840920"/>
    <lineage>
        <taxon>Bacteria</taxon>
        <taxon>Bacillati</taxon>
        <taxon>Bacillota</taxon>
        <taxon>Clostridia</taxon>
        <taxon>Lachnospirales</taxon>
        <taxon>Lachnospiraceae</taxon>
        <taxon>Lachnospiraceae incertae sedis</taxon>
        <taxon>Candidatus Scatomonas</taxon>
    </lineage>
</organism>
<dbReference type="Gene3D" id="2.115.10.20">
    <property type="entry name" value="Glycosyl hydrolase domain, family 43"/>
    <property type="match status" value="1"/>
</dbReference>
<dbReference type="InterPro" id="IPR013320">
    <property type="entry name" value="ConA-like_dom_sf"/>
</dbReference>
<evidence type="ECO:0000313" key="8">
    <source>
        <dbReference type="Proteomes" id="UP000824169"/>
    </source>
</evidence>
<evidence type="ECO:0000259" key="5">
    <source>
        <dbReference type="Pfam" id="PF00251"/>
    </source>
</evidence>
<evidence type="ECO:0000256" key="1">
    <source>
        <dbReference type="ARBA" id="ARBA00009902"/>
    </source>
</evidence>
<dbReference type="PANTHER" id="PTHR43101:SF1">
    <property type="entry name" value="BETA-FRUCTOSIDASE"/>
    <property type="match status" value="1"/>
</dbReference>
<proteinExistence type="inferred from homology"/>
<evidence type="ECO:0000256" key="3">
    <source>
        <dbReference type="ARBA" id="ARBA00023295"/>
    </source>
</evidence>
<dbReference type="Pfam" id="PF08244">
    <property type="entry name" value="Glyco_hydro_32C"/>
    <property type="match status" value="1"/>
</dbReference>
<sequence>MGYGLRLLRPQTFSDERGRRLLIAWAGMPDAPSSNPTEAYGWQHALTVPRRLTGNGGQILQSPVPELERLRRNGRPLLENTEFLLEDGSGDLLLTFPEQNCRPWKIQVGSGLRLSWEEGILRLELNASWGYGRTFRQLALRQCRSLRLLADTSLLEIYVNGGEQVLTTRFYPDYPGQGNRALPIKLACPGISGTGWQMDAMETNRHYF</sequence>
<reference evidence="7" key="2">
    <citation type="journal article" date="2021" name="PeerJ">
        <title>Extensive microbial diversity within the chicken gut microbiome revealed by metagenomics and culture.</title>
        <authorList>
            <person name="Gilroy R."/>
            <person name="Ravi A."/>
            <person name="Getino M."/>
            <person name="Pursley I."/>
            <person name="Horton D.L."/>
            <person name="Alikhan N.F."/>
            <person name="Baker D."/>
            <person name="Gharbi K."/>
            <person name="Hall N."/>
            <person name="Watson M."/>
            <person name="Adriaenssens E.M."/>
            <person name="Foster-Nyarko E."/>
            <person name="Jarju S."/>
            <person name="Secka A."/>
            <person name="Antonio M."/>
            <person name="Oren A."/>
            <person name="Chaudhuri R.R."/>
            <person name="La Ragione R."/>
            <person name="Hildebrand F."/>
            <person name="Pallen M.J."/>
        </authorList>
    </citation>
    <scope>NUCLEOTIDE SEQUENCE</scope>
    <source>
        <strain evidence="7">CHK188-20938</strain>
    </source>
</reference>
<comment type="caution">
    <text evidence="7">The sequence shown here is derived from an EMBL/GenBank/DDBJ whole genome shotgun (WGS) entry which is preliminary data.</text>
</comment>
<dbReference type="AlphaFoldDB" id="A0A9D1P358"/>
<dbReference type="SUPFAM" id="SSF49899">
    <property type="entry name" value="Concanavalin A-like lectins/glucanases"/>
    <property type="match status" value="1"/>
</dbReference>
<evidence type="ECO:0000313" key="7">
    <source>
        <dbReference type="EMBL" id="HIV24829.1"/>
    </source>
</evidence>
<dbReference type="InterPro" id="IPR013189">
    <property type="entry name" value="Glyco_hydro_32_C"/>
</dbReference>
<feature type="domain" description="Glycosyl hydrolase family 32 C-terminal" evidence="6">
    <location>
        <begin position="145"/>
        <end position="175"/>
    </location>
</feature>
<evidence type="ECO:0000256" key="2">
    <source>
        <dbReference type="ARBA" id="ARBA00022801"/>
    </source>
</evidence>
<protein>
    <submittedName>
        <fullName evidence="7">GH32 C-terminal domain-containing protein</fullName>
    </submittedName>
</protein>
<reference evidence="7" key="1">
    <citation type="submission" date="2020-10" db="EMBL/GenBank/DDBJ databases">
        <authorList>
            <person name="Gilroy R."/>
        </authorList>
    </citation>
    <scope>NUCLEOTIDE SEQUENCE</scope>
    <source>
        <strain evidence="7">CHK188-20938</strain>
    </source>
</reference>
<dbReference type="PANTHER" id="PTHR43101">
    <property type="entry name" value="BETA-FRUCTOSIDASE"/>
    <property type="match status" value="1"/>
</dbReference>
<evidence type="ECO:0000256" key="4">
    <source>
        <dbReference type="RuleBase" id="RU362110"/>
    </source>
</evidence>
<evidence type="ECO:0000259" key="6">
    <source>
        <dbReference type="Pfam" id="PF08244"/>
    </source>
</evidence>